<comment type="caution">
    <text evidence="2">The sequence shown here is derived from an EMBL/GenBank/DDBJ whole genome shotgun (WGS) entry which is preliminary data.</text>
</comment>
<dbReference type="EMBL" id="JBEDUW010000003">
    <property type="protein sequence ID" value="KAK9937734.1"/>
    <property type="molecule type" value="Genomic_DNA"/>
</dbReference>
<reference evidence="2 3" key="1">
    <citation type="journal article" date="2023" name="G3 (Bethesda)">
        <title>A chromosome-length genome assembly and annotation of blackberry (Rubus argutus, cv. 'Hillquist').</title>
        <authorList>
            <person name="Bruna T."/>
            <person name="Aryal R."/>
            <person name="Dudchenko O."/>
            <person name="Sargent D.J."/>
            <person name="Mead D."/>
            <person name="Buti M."/>
            <person name="Cavallini A."/>
            <person name="Hytonen T."/>
            <person name="Andres J."/>
            <person name="Pham M."/>
            <person name="Weisz D."/>
            <person name="Mascagni F."/>
            <person name="Usai G."/>
            <person name="Natali L."/>
            <person name="Bassil N."/>
            <person name="Fernandez G.E."/>
            <person name="Lomsadze A."/>
            <person name="Armour M."/>
            <person name="Olukolu B."/>
            <person name="Poorten T."/>
            <person name="Britton C."/>
            <person name="Davik J."/>
            <person name="Ashrafi H."/>
            <person name="Aiden E.L."/>
            <person name="Borodovsky M."/>
            <person name="Worthington M."/>
        </authorList>
    </citation>
    <scope>NUCLEOTIDE SEQUENCE [LARGE SCALE GENOMIC DNA]</scope>
    <source>
        <strain evidence="2">PI 553951</strain>
    </source>
</reference>
<sequence>MAVRWSRPRGGTGSRLGRGRRRRETRAHGWALRVVAWRTEQRRHREEMVAAARAQRRCAVKHSVWAFGIDGAARQRRLRIWLGSRHGVNDGVELGSATWAEEG</sequence>
<evidence type="ECO:0000256" key="1">
    <source>
        <dbReference type="SAM" id="MobiDB-lite"/>
    </source>
</evidence>
<evidence type="ECO:0000313" key="3">
    <source>
        <dbReference type="Proteomes" id="UP001457282"/>
    </source>
</evidence>
<name>A0AAW1XMG1_RUBAR</name>
<gene>
    <name evidence="2" type="ORF">M0R45_014506</name>
</gene>
<keyword evidence="3" id="KW-1185">Reference proteome</keyword>
<evidence type="ECO:0000313" key="2">
    <source>
        <dbReference type="EMBL" id="KAK9937734.1"/>
    </source>
</evidence>
<dbReference type="AlphaFoldDB" id="A0AAW1XMG1"/>
<dbReference type="Proteomes" id="UP001457282">
    <property type="component" value="Unassembled WGS sequence"/>
</dbReference>
<accession>A0AAW1XMG1</accession>
<organism evidence="2 3">
    <name type="scientific">Rubus argutus</name>
    <name type="common">Southern blackberry</name>
    <dbReference type="NCBI Taxonomy" id="59490"/>
    <lineage>
        <taxon>Eukaryota</taxon>
        <taxon>Viridiplantae</taxon>
        <taxon>Streptophyta</taxon>
        <taxon>Embryophyta</taxon>
        <taxon>Tracheophyta</taxon>
        <taxon>Spermatophyta</taxon>
        <taxon>Magnoliopsida</taxon>
        <taxon>eudicotyledons</taxon>
        <taxon>Gunneridae</taxon>
        <taxon>Pentapetalae</taxon>
        <taxon>rosids</taxon>
        <taxon>fabids</taxon>
        <taxon>Rosales</taxon>
        <taxon>Rosaceae</taxon>
        <taxon>Rosoideae</taxon>
        <taxon>Rosoideae incertae sedis</taxon>
        <taxon>Rubus</taxon>
    </lineage>
</organism>
<protein>
    <submittedName>
        <fullName evidence="2">Uncharacterized protein</fullName>
    </submittedName>
</protein>
<feature type="region of interest" description="Disordered" evidence="1">
    <location>
        <begin position="1"/>
        <end position="25"/>
    </location>
</feature>
<proteinExistence type="predicted"/>